<dbReference type="PANTHER" id="PTHR11839">
    <property type="entry name" value="UDP/ADP-SUGAR PYROPHOSPHATASE"/>
    <property type="match status" value="1"/>
</dbReference>
<proteinExistence type="inferred from homology"/>
<dbReference type="NCBIfam" id="TIGR00052">
    <property type="entry name" value="nudix-type nucleoside diphosphatase, YffH/AdpP family"/>
    <property type="match status" value="1"/>
</dbReference>
<feature type="binding site" evidence="9">
    <location>
        <position position="155"/>
    </location>
    <ligand>
        <name>Mg(2+)</name>
        <dbReference type="ChEBI" id="CHEBI:18420"/>
        <label>1</label>
    </ligand>
</feature>
<comment type="similarity">
    <text evidence="3">Belongs to the Nudix hydrolase family. NudK subfamily.</text>
</comment>
<dbReference type="CDD" id="cd24157">
    <property type="entry name" value="NUDIX_GDPMK"/>
    <property type="match status" value="1"/>
</dbReference>
<dbReference type="GO" id="GO:0046872">
    <property type="term" value="F:metal ion binding"/>
    <property type="evidence" value="ECO:0007669"/>
    <property type="project" value="UniProtKB-KW"/>
</dbReference>
<protein>
    <recommendedName>
        <fullName evidence="5">GDP-mannose pyrophosphatase</fullName>
    </recommendedName>
    <alternativeName>
        <fullName evidence="7">GDP-mannose hydrolase</fullName>
    </alternativeName>
    <alternativeName>
        <fullName evidence="8">GDPMK</fullName>
    </alternativeName>
</protein>
<evidence type="ECO:0000256" key="7">
    <source>
        <dbReference type="ARBA" id="ARBA00032162"/>
    </source>
</evidence>
<evidence type="ECO:0000313" key="13">
    <source>
        <dbReference type="Proteomes" id="UP000584824"/>
    </source>
</evidence>
<dbReference type="SUPFAM" id="SSF55811">
    <property type="entry name" value="Nudix"/>
    <property type="match status" value="1"/>
</dbReference>
<evidence type="ECO:0000256" key="9">
    <source>
        <dbReference type="PIRSR" id="PIRSR604385-2"/>
    </source>
</evidence>
<dbReference type="GO" id="GO:0005829">
    <property type="term" value="C:cytosol"/>
    <property type="evidence" value="ECO:0007669"/>
    <property type="project" value="TreeGrafter"/>
</dbReference>
<feature type="binding site" evidence="9">
    <location>
        <position position="102"/>
    </location>
    <ligand>
        <name>Mg(2+)</name>
        <dbReference type="ChEBI" id="CHEBI:18420"/>
        <label>1</label>
    </ligand>
</feature>
<dbReference type="InterPro" id="IPR015797">
    <property type="entry name" value="NUDIX_hydrolase-like_dom_sf"/>
</dbReference>
<evidence type="ECO:0000313" key="12">
    <source>
        <dbReference type="EMBL" id="MBB4102719.1"/>
    </source>
</evidence>
<name>A0A7W6K049_9HYPH</name>
<keyword evidence="13" id="KW-1185">Reference proteome</keyword>
<dbReference type="PROSITE" id="PS51462">
    <property type="entry name" value="NUDIX"/>
    <property type="match status" value="1"/>
</dbReference>
<dbReference type="Gene3D" id="3.90.79.10">
    <property type="entry name" value="Nucleoside Triphosphate Pyrophosphohydrolase"/>
    <property type="match status" value="1"/>
</dbReference>
<keyword evidence="6" id="KW-0378">Hydrolase</keyword>
<evidence type="ECO:0000256" key="1">
    <source>
        <dbReference type="ARBA" id="ARBA00000847"/>
    </source>
</evidence>
<reference evidence="12 13" key="1">
    <citation type="submission" date="2020-08" db="EMBL/GenBank/DDBJ databases">
        <title>Genomic Encyclopedia of Type Strains, Phase IV (KMG-IV): sequencing the most valuable type-strain genomes for metagenomic binning, comparative biology and taxonomic classification.</title>
        <authorList>
            <person name="Goeker M."/>
        </authorList>
    </citation>
    <scope>NUCLEOTIDE SEQUENCE [LARGE SCALE GENOMIC DNA]</scope>
    <source>
        <strain evidence="12 13">DSM 26385</strain>
    </source>
</reference>
<evidence type="ECO:0000256" key="4">
    <source>
        <dbReference type="ARBA" id="ARBA00011738"/>
    </source>
</evidence>
<dbReference type="AlphaFoldDB" id="A0A7W6K049"/>
<dbReference type="InterPro" id="IPR004385">
    <property type="entry name" value="NDP_pyrophosphatase"/>
</dbReference>
<dbReference type="GO" id="GO:0019144">
    <property type="term" value="F:ADP-sugar diphosphatase activity"/>
    <property type="evidence" value="ECO:0007669"/>
    <property type="project" value="TreeGrafter"/>
</dbReference>
<accession>A0A7W6K049</accession>
<comment type="cofactor">
    <cofactor evidence="2 9">
        <name>Mg(2+)</name>
        <dbReference type="ChEBI" id="CHEBI:18420"/>
    </cofactor>
</comment>
<comment type="subunit">
    <text evidence="4">Homodimer.</text>
</comment>
<feature type="binding site" evidence="9">
    <location>
        <position position="106"/>
    </location>
    <ligand>
        <name>Mg(2+)</name>
        <dbReference type="ChEBI" id="CHEBI:18420"/>
        <label>1</label>
    </ligand>
</feature>
<dbReference type="PANTHER" id="PTHR11839:SF18">
    <property type="entry name" value="NUDIX HYDROLASE DOMAIN-CONTAINING PROTEIN"/>
    <property type="match status" value="1"/>
</dbReference>
<dbReference type="Pfam" id="PF00293">
    <property type="entry name" value="NUDIX"/>
    <property type="match status" value="1"/>
</dbReference>
<evidence type="ECO:0000256" key="5">
    <source>
        <dbReference type="ARBA" id="ARBA00016377"/>
    </source>
</evidence>
<dbReference type="RefSeq" id="WP_183790575.1">
    <property type="nucleotide sequence ID" value="NZ_JACIDU010000004.1"/>
</dbReference>
<dbReference type="Proteomes" id="UP000584824">
    <property type="component" value="Unassembled WGS sequence"/>
</dbReference>
<evidence type="ECO:0000256" key="8">
    <source>
        <dbReference type="ARBA" id="ARBA00032272"/>
    </source>
</evidence>
<evidence type="ECO:0000259" key="11">
    <source>
        <dbReference type="PROSITE" id="PS51462"/>
    </source>
</evidence>
<evidence type="ECO:0000256" key="3">
    <source>
        <dbReference type="ARBA" id="ARBA00007275"/>
    </source>
</evidence>
<dbReference type="EMBL" id="JACIDU010000004">
    <property type="protein sequence ID" value="MBB4102719.1"/>
    <property type="molecule type" value="Genomic_DNA"/>
</dbReference>
<keyword evidence="9" id="KW-0479">Metal-binding</keyword>
<sequence>MNDKTSGITLIGREPLSQGFVSLERLTVEQTVPDGRTVTLQREVHDHGHGAAILLYDAARRIVVLVRQFRAGAFAAGEPPFLLEVPAGLLEGDHPEEAIRREAIEETGFFVEQAHYLFDAFASPGTLTEKIAFFVAFVSATDRVTNGGGLDDEHEFIEVVEVPLDEAFAMIRSGGIRDLKTVTLLQWAMLNRAALDTCKVPE</sequence>
<comment type="caution">
    <text evidence="12">The sequence shown here is derived from an EMBL/GenBank/DDBJ whole genome shotgun (WGS) entry which is preliminary data.</text>
</comment>
<dbReference type="GO" id="GO:0006753">
    <property type="term" value="P:nucleoside phosphate metabolic process"/>
    <property type="evidence" value="ECO:0007669"/>
    <property type="project" value="TreeGrafter"/>
</dbReference>
<feature type="domain" description="Nudix hydrolase" evidence="11">
    <location>
        <begin position="46"/>
        <end position="184"/>
    </location>
</feature>
<organism evidence="12 13">
    <name type="scientific">Allorhizobium borbori</name>
    <dbReference type="NCBI Taxonomy" id="485907"/>
    <lineage>
        <taxon>Bacteria</taxon>
        <taxon>Pseudomonadati</taxon>
        <taxon>Pseudomonadota</taxon>
        <taxon>Alphaproteobacteria</taxon>
        <taxon>Hyphomicrobiales</taxon>
        <taxon>Rhizobiaceae</taxon>
        <taxon>Rhizobium/Agrobacterium group</taxon>
        <taxon>Allorhizobium</taxon>
    </lineage>
</organism>
<dbReference type="GO" id="GO:0019693">
    <property type="term" value="P:ribose phosphate metabolic process"/>
    <property type="evidence" value="ECO:0007669"/>
    <property type="project" value="TreeGrafter"/>
</dbReference>
<feature type="binding site" evidence="9">
    <location>
        <position position="87"/>
    </location>
    <ligand>
        <name>Mg(2+)</name>
        <dbReference type="ChEBI" id="CHEBI:18420"/>
        <label>1</label>
    </ligand>
</feature>
<evidence type="ECO:0000256" key="2">
    <source>
        <dbReference type="ARBA" id="ARBA00001946"/>
    </source>
</evidence>
<evidence type="ECO:0000256" key="6">
    <source>
        <dbReference type="ARBA" id="ARBA00022801"/>
    </source>
</evidence>
<keyword evidence="9" id="KW-0460">Magnesium</keyword>
<dbReference type="InterPro" id="IPR000086">
    <property type="entry name" value="NUDIX_hydrolase_dom"/>
</dbReference>
<comment type="catalytic activity">
    <reaction evidence="1">
        <text>GDP-alpha-D-mannose + H2O = alpha-D-mannose 1-phosphate + GMP + 2 H(+)</text>
        <dbReference type="Rhea" id="RHEA:27978"/>
        <dbReference type="ChEBI" id="CHEBI:15377"/>
        <dbReference type="ChEBI" id="CHEBI:15378"/>
        <dbReference type="ChEBI" id="CHEBI:57527"/>
        <dbReference type="ChEBI" id="CHEBI:58115"/>
        <dbReference type="ChEBI" id="CHEBI:58409"/>
    </reaction>
</comment>
<feature type="short sequence motif" description="Nudix box" evidence="10">
    <location>
        <begin position="88"/>
        <end position="109"/>
    </location>
</feature>
<gene>
    <name evidence="12" type="ORF">GGQ66_001262</name>
</gene>
<evidence type="ECO:0000256" key="10">
    <source>
        <dbReference type="PIRSR" id="PIRSR604385-3"/>
    </source>
</evidence>